<evidence type="ECO:0000313" key="1">
    <source>
        <dbReference type="EMBL" id="CAG8598405.1"/>
    </source>
</evidence>
<sequence>MSDPVSILKGEIKRLGFVSGEKISLFAHFTEHVEKIAVAVSCLDEFDTDEDKRNLFEAFKNFSVLWAQWWIIENKRVKFDSKEAFIEFIDNCQNSLRNPVIILDMKEILDTLPTPSKLGEAI</sequence>
<name>A0A9N9CGT6_FUNMO</name>
<dbReference type="EMBL" id="CAJVPP010002394">
    <property type="protein sequence ID" value="CAG8598405.1"/>
    <property type="molecule type" value="Genomic_DNA"/>
</dbReference>
<accession>A0A9N9CGT6</accession>
<gene>
    <name evidence="1" type="ORF">FMOSSE_LOCUS8814</name>
</gene>
<organism evidence="1 2">
    <name type="scientific">Funneliformis mosseae</name>
    <name type="common">Endomycorrhizal fungus</name>
    <name type="synonym">Glomus mosseae</name>
    <dbReference type="NCBI Taxonomy" id="27381"/>
    <lineage>
        <taxon>Eukaryota</taxon>
        <taxon>Fungi</taxon>
        <taxon>Fungi incertae sedis</taxon>
        <taxon>Mucoromycota</taxon>
        <taxon>Glomeromycotina</taxon>
        <taxon>Glomeromycetes</taxon>
        <taxon>Glomerales</taxon>
        <taxon>Glomeraceae</taxon>
        <taxon>Funneliformis</taxon>
    </lineage>
</organism>
<keyword evidence="2" id="KW-1185">Reference proteome</keyword>
<dbReference type="AlphaFoldDB" id="A0A9N9CGT6"/>
<protein>
    <submittedName>
        <fullName evidence="1">11891_t:CDS:1</fullName>
    </submittedName>
</protein>
<evidence type="ECO:0000313" key="2">
    <source>
        <dbReference type="Proteomes" id="UP000789375"/>
    </source>
</evidence>
<reference evidence="1" key="1">
    <citation type="submission" date="2021-06" db="EMBL/GenBank/DDBJ databases">
        <authorList>
            <person name="Kallberg Y."/>
            <person name="Tangrot J."/>
            <person name="Rosling A."/>
        </authorList>
    </citation>
    <scope>NUCLEOTIDE SEQUENCE</scope>
    <source>
        <strain evidence="1">87-6 pot B 2015</strain>
    </source>
</reference>
<proteinExistence type="predicted"/>
<comment type="caution">
    <text evidence="1">The sequence shown here is derived from an EMBL/GenBank/DDBJ whole genome shotgun (WGS) entry which is preliminary data.</text>
</comment>
<dbReference type="Proteomes" id="UP000789375">
    <property type="component" value="Unassembled WGS sequence"/>
</dbReference>